<dbReference type="Pfam" id="PF11741">
    <property type="entry name" value="AMIN"/>
    <property type="match status" value="1"/>
</dbReference>
<comment type="catalytic activity">
    <reaction evidence="1">
        <text>Hydrolyzes the link between N-acetylmuramoyl residues and L-amino acid residues in certain cell-wall glycopeptides.</text>
        <dbReference type="EC" id="3.5.1.28"/>
    </reaction>
</comment>
<reference evidence="7 8" key="1">
    <citation type="submission" date="2018-06" db="EMBL/GenBank/DDBJ databases">
        <authorList>
            <consortium name="Pathogen Informatics"/>
            <person name="Doyle S."/>
        </authorList>
    </citation>
    <scope>NUCLEOTIDE SEQUENCE [LARGE SCALE GENOMIC DNA]</scope>
    <source>
        <strain evidence="7 8">NCTC10529</strain>
    </source>
</reference>
<dbReference type="GeneID" id="93262543"/>
<sequence>MDKLTRRKMLALASCALTGSLVYAAPNGNEPKILSARLQSNRTKTRIVLESDQKIAYRHFNLDNPHRLVVDLTGIHQSQTLSQITRQLKGDNGIIRQIRFGQKDANTLRMVLDLNRALPIQVTALAPSGKQKHRIQIDLGHGNLPQATPTFNANDDPLGDLLAQKRNQPNNKQPASTQQPSKPAAPRKPIIMIDPGHGGKDPGASGKNTGIHEKDVVLATSLELRSRLQAKGYVVHMTRSDDTFVPLRERRKKARDVNADLFISIHANAVEDAPAARGTDVFVLGRANSERARRLVAAENKVDFIDGIPSVGNKDVDNILTDMLETQTTASSTRLGNLILRQVARHAKVHNSTAELGNFVILRSLDMPSVLVEMGFLSNPQDEKLLASQDFRRQMANSIANAVQEYLRNVVLN</sequence>
<dbReference type="Gene3D" id="3.40.630.40">
    <property type="entry name" value="Zn-dependent exopeptidases"/>
    <property type="match status" value="1"/>
</dbReference>
<evidence type="ECO:0000256" key="4">
    <source>
        <dbReference type="SAM" id="MobiDB-lite"/>
    </source>
</evidence>
<evidence type="ECO:0000313" key="7">
    <source>
        <dbReference type="EMBL" id="SQH25061.1"/>
    </source>
</evidence>
<dbReference type="GO" id="GO:0008745">
    <property type="term" value="F:N-acetylmuramoyl-L-alanine amidase activity"/>
    <property type="evidence" value="ECO:0007669"/>
    <property type="project" value="UniProtKB-EC"/>
</dbReference>
<name>A0AAX2J4B1_KINKI</name>
<dbReference type="GO" id="GO:0009253">
    <property type="term" value="P:peptidoglycan catabolic process"/>
    <property type="evidence" value="ECO:0007669"/>
    <property type="project" value="InterPro"/>
</dbReference>
<dbReference type="AlphaFoldDB" id="A0AAX2J4B1"/>
<dbReference type="PANTHER" id="PTHR30404:SF0">
    <property type="entry name" value="N-ACETYLMURAMOYL-L-ALANINE AMIDASE AMIC"/>
    <property type="match status" value="1"/>
</dbReference>
<feature type="domain" description="MurNAc-LAA" evidence="6">
    <location>
        <begin position="251"/>
        <end position="404"/>
    </location>
</feature>
<dbReference type="CDD" id="cd02696">
    <property type="entry name" value="MurNAc-LAA"/>
    <property type="match status" value="1"/>
</dbReference>
<dbReference type="Pfam" id="PF01520">
    <property type="entry name" value="Amidase_3"/>
    <property type="match status" value="1"/>
</dbReference>
<evidence type="ECO:0000256" key="1">
    <source>
        <dbReference type="ARBA" id="ARBA00001561"/>
    </source>
</evidence>
<feature type="signal peptide" evidence="5">
    <location>
        <begin position="1"/>
        <end position="24"/>
    </location>
</feature>
<protein>
    <recommendedName>
        <fullName evidence="2">N-acetylmuramoyl-L-alanine amidase</fullName>
        <ecNumber evidence="2">3.5.1.28</ecNumber>
    </recommendedName>
</protein>
<evidence type="ECO:0000256" key="3">
    <source>
        <dbReference type="ARBA" id="ARBA00022801"/>
    </source>
</evidence>
<evidence type="ECO:0000256" key="2">
    <source>
        <dbReference type="ARBA" id="ARBA00011901"/>
    </source>
</evidence>
<gene>
    <name evidence="7" type="primary">amiC</name>
    <name evidence="7" type="ORF">NCTC10529_01256</name>
</gene>
<dbReference type="Proteomes" id="UP000248598">
    <property type="component" value="Chromosome 1"/>
</dbReference>
<organism evidence="7 8">
    <name type="scientific">Kingella kingae</name>
    <dbReference type="NCBI Taxonomy" id="504"/>
    <lineage>
        <taxon>Bacteria</taxon>
        <taxon>Pseudomonadati</taxon>
        <taxon>Pseudomonadota</taxon>
        <taxon>Betaproteobacteria</taxon>
        <taxon>Neisseriales</taxon>
        <taxon>Neisseriaceae</taxon>
        <taxon>Kingella</taxon>
    </lineage>
</organism>
<dbReference type="InterPro" id="IPR050695">
    <property type="entry name" value="N-acetylmuramoyl_amidase_3"/>
</dbReference>
<proteinExistence type="predicted"/>
<dbReference type="Gene3D" id="2.60.40.3500">
    <property type="match status" value="1"/>
</dbReference>
<accession>A0AAX2J4B1</accession>
<evidence type="ECO:0000256" key="5">
    <source>
        <dbReference type="SAM" id="SignalP"/>
    </source>
</evidence>
<dbReference type="FunFam" id="3.40.630.40:FF:000005">
    <property type="entry name" value="N-acetylmuramoyl-L-alanine amidase (AmiA)"/>
    <property type="match status" value="1"/>
</dbReference>
<dbReference type="GO" id="GO:0030288">
    <property type="term" value="C:outer membrane-bounded periplasmic space"/>
    <property type="evidence" value="ECO:0007669"/>
    <property type="project" value="TreeGrafter"/>
</dbReference>
<keyword evidence="3 7" id="KW-0378">Hydrolase</keyword>
<dbReference type="EC" id="3.5.1.28" evidence="2"/>
<dbReference type="SUPFAM" id="SSF53187">
    <property type="entry name" value="Zn-dependent exopeptidases"/>
    <property type="match status" value="1"/>
</dbReference>
<evidence type="ECO:0000313" key="8">
    <source>
        <dbReference type="Proteomes" id="UP000248598"/>
    </source>
</evidence>
<keyword evidence="5" id="KW-0732">Signal</keyword>
<dbReference type="RefSeq" id="WP_003785971.1">
    <property type="nucleotide sequence ID" value="NZ_CP091518.1"/>
</dbReference>
<dbReference type="InterPro" id="IPR021731">
    <property type="entry name" value="AMIN_dom"/>
</dbReference>
<dbReference type="EMBL" id="LS483426">
    <property type="protein sequence ID" value="SQH25061.1"/>
    <property type="molecule type" value="Genomic_DNA"/>
</dbReference>
<dbReference type="SMART" id="SM00646">
    <property type="entry name" value="Ami_3"/>
    <property type="match status" value="1"/>
</dbReference>
<dbReference type="InterPro" id="IPR002508">
    <property type="entry name" value="MurNAc-LAA_cat"/>
</dbReference>
<feature type="compositionally biased region" description="Polar residues" evidence="4">
    <location>
        <begin position="165"/>
        <end position="181"/>
    </location>
</feature>
<evidence type="ECO:0000259" key="6">
    <source>
        <dbReference type="SMART" id="SM00646"/>
    </source>
</evidence>
<feature type="chain" id="PRO_5043556152" description="N-acetylmuramoyl-L-alanine amidase" evidence="5">
    <location>
        <begin position="25"/>
        <end position="413"/>
    </location>
</feature>
<dbReference type="PANTHER" id="PTHR30404">
    <property type="entry name" value="N-ACETYLMURAMOYL-L-ALANINE AMIDASE"/>
    <property type="match status" value="1"/>
</dbReference>
<feature type="region of interest" description="Disordered" evidence="4">
    <location>
        <begin position="141"/>
        <end position="210"/>
    </location>
</feature>